<dbReference type="InterPro" id="IPR035992">
    <property type="entry name" value="Ricin_B-like_lectins"/>
</dbReference>
<dbReference type="Pfam" id="PF00652">
    <property type="entry name" value="Ricin_B_lectin"/>
    <property type="match status" value="1"/>
</dbReference>
<evidence type="ECO:0000313" key="3">
    <source>
        <dbReference type="Proteomes" id="UP000263377"/>
    </source>
</evidence>
<sequence>MTAEAVPTPSALPAAAGITATGQTPGAYSDWTFNTTDTVTDVDFRNTVVTSPGDGDVYWAHQFNFDGNLSYTGFQLGKQNSGQFLWSTWADKDLQFKDGTEGSHCWNNEGEGQHLQCSNTTVNHGRPVTGDTYAFHVEIDPVTHWAKVTVSDETAGTSFVLGEALLPNSSKIQHSWSSWVEYFDWNDSRYVCDDNAYAENRWGKMTGNGGTLTAENTGTSTSGTCQDMVRQQKQDDGTLITETGLGQSARWPLRFTNGACLDRGGATGVITYGCAESPNGNQLFVFARDGSMRSAEGNECLAAPSSVGGQIKPAACDGSAAQQWTYDVMNEAVVNSAGWAMTSSTSGGSGDPVTAQVFDGRAEQTITPFEV</sequence>
<dbReference type="PROSITE" id="PS50231">
    <property type="entry name" value="RICIN_B_LECTIN"/>
    <property type="match status" value="1"/>
</dbReference>
<name>A0A372ZQA7_9ACTN</name>
<feature type="domain" description="Ricin B lectin" evidence="1">
    <location>
        <begin position="250"/>
        <end position="368"/>
    </location>
</feature>
<dbReference type="AlphaFoldDB" id="A0A372ZQA7"/>
<reference evidence="2 3" key="1">
    <citation type="submission" date="2018-08" db="EMBL/GenBank/DDBJ databases">
        <title>Diversity &amp; Physiological Properties of Lignin-Decomposing Actinobacteria from Soil.</title>
        <authorList>
            <person name="Roh S.G."/>
            <person name="Kim S.B."/>
        </authorList>
    </citation>
    <scope>NUCLEOTIDE SEQUENCE [LARGE SCALE GENOMIC DNA]</scope>
    <source>
        <strain evidence="2 3">MMS17-GH009</strain>
    </source>
</reference>
<gene>
    <name evidence="2" type="ORF">DR950_09065</name>
</gene>
<dbReference type="SUPFAM" id="SSF50370">
    <property type="entry name" value="Ricin B-like lectins"/>
    <property type="match status" value="1"/>
</dbReference>
<organism evidence="2 3">
    <name type="scientific">Kitasatospora xanthocidica</name>
    <dbReference type="NCBI Taxonomy" id="83382"/>
    <lineage>
        <taxon>Bacteria</taxon>
        <taxon>Bacillati</taxon>
        <taxon>Actinomycetota</taxon>
        <taxon>Actinomycetes</taxon>
        <taxon>Kitasatosporales</taxon>
        <taxon>Streptomycetaceae</taxon>
        <taxon>Kitasatospora</taxon>
    </lineage>
</organism>
<proteinExistence type="predicted"/>
<dbReference type="Gene3D" id="2.80.10.50">
    <property type="match status" value="1"/>
</dbReference>
<dbReference type="InterPro" id="IPR000772">
    <property type="entry name" value="Ricin_B_lectin"/>
</dbReference>
<comment type="caution">
    <text evidence="2">The sequence shown here is derived from an EMBL/GenBank/DDBJ whole genome shotgun (WGS) entry which is preliminary data.</text>
</comment>
<protein>
    <recommendedName>
        <fullName evidence="1">Ricin B lectin domain-containing protein</fullName>
    </recommendedName>
</protein>
<dbReference type="EMBL" id="QVIG01000001">
    <property type="protein sequence ID" value="RGD57921.1"/>
    <property type="molecule type" value="Genomic_DNA"/>
</dbReference>
<accession>A0A372ZQA7</accession>
<evidence type="ECO:0000259" key="1">
    <source>
        <dbReference type="SMART" id="SM00458"/>
    </source>
</evidence>
<dbReference type="Proteomes" id="UP000263377">
    <property type="component" value="Unassembled WGS sequence"/>
</dbReference>
<dbReference type="SMART" id="SM00458">
    <property type="entry name" value="RICIN"/>
    <property type="match status" value="1"/>
</dbReference>
<keyword evidence="3" id="KW-1185">Reference proteome</keyword>
<evidence type="ECO:0000313" key="2">
    <source>
        <dbReference type="EMBL" id="RGD57921.1"/>
    </source>
</evidence>